<evidence type="ECO:0000256" key="7">
    <source>
        <dbReference type="ARBA" id="ARBA00022840"/>
    </source>
</evidence>
<dbReference type="Pfam" id="PF07714">
    <property type="entry name" value="PK_Tyr_Ser-Thr"/>
    <property type="match status" value="1"/>
</dbReference>
<keyword evidence="7 11" id="KW-0067">ATP-binding</keyword>
<protein>
    <recommendedName>
        <fullName evidence="2">non-specific serine/threonine protein kinase</fullName>
        <ecNumber evidence="2">2.7.11.1</ecNumber>
    </recommendedName>
</protein>
<dbReference type="InterPro" id="IPR017441">
    <property type="entry name" value="Protein_kinase_ATP_BS"/>
</dbReference>
<evidence type="ECO:0000256" key="6">
    <source>
        <dbReference type="ARBA" id="ARBA00022777"/>
    </source>
</evidence>
<dbReference type="InterPro" id="IPR000719">
    <property type="entry name" value="Prot_kinase_dom"/>
</dbReference>
<feature type="domain" description="Protein kinase" evidence="13">
    <location>
        <begin position="455"/>
        <end position="701"/>
    </location>
</feature>
<dbReference type="PROSITE" id="PS00107">
    <property type="entry name" value="PROTEIN_KINASE_ATP"/>
    <property type="match status" value="1"/>
</dbReference>
<dbReference type="CDD" id="cd13999">
    <property type="entry name" value="STKc_MAP3K-like"/>
    <property type="match status" value="1"/>
</dbReference>
<dbReference type="Gene3D" id="3.30.200.20">
    <property type="entry name" value="Phosphorylase Kinase, domain 1"/>
    <property type="match status" value="1"/>
</dbReference>
<feature type="binding site" evidence="11">
    <location>
        <position position="482"/>
    </location>
    <ligand>
        <name>ATP</name>
        <dbReference type="ChEBI" id="CHEBI:30616"/>
    </ligand>
</feature>
<evidence type="ECO:0000256" key="1">
    <source>
        <dbReference type="ARBA" id="ARBA00004370"/>
    </source>
</evidence>
<keyword evidence="8" id="KW-0472">Membrane</keyword>
<evidence type="ECO:0000313" key="14">
    <source>
        <dbReference type="EMBL" id="PPR95579.1"/>
    </source>
</evidence>
<evidence type="ECO:0000256" key="4">
    <source>
        <dbReference type="ARBA" id="ARBA00022679"/>
    </source>
</evidence>
<evidence type="ECO:0000256" key="8">
    <source>
        <dbReference type="ARBA" id="ARBA00023136"/>
    </source>
</evidence>
<evidence type="ECO:0000313" key="15">
    <source>
        <dbReference type="Proteomes" id="UP000239757"/>
    </source>
</evidence>
<dbReference type="PROSITE" id="PS50011">
    <property type="entry name" value="PROTEIN_KINASE_DOM"/>
    <property type="match status" value="1"/>
</dbReference>
<dbReference type="PRINTS" id="PR00109">
    <property type="entry name" value="TYRKINASE"/>
</dbReference>
<evidence type="ECO:0000256" key="5">
    <source>
        <dbReference type="ARBA" id="ARBA00022741"/>
    </source>
</evidence>
<proteinExistence type="predicted"/>
<gene>
    <name evidence="14" type="ORF">GOBAR_AA25087</name>
</gene>
<dbReference type="PROSITE" id="PS00108">
    <property type="entry name" value="PROTEIN_KINASE_ST"/>
    <property type="match status" value="1"/>
</dbReference>
<keyword evidence="6" id="KW-0418">Kinase</keyword>
<dbReference type="PANTHER" id="PTHR44329:SF300">
    <property type="entry name" value="SERINE_THREONINE-PROTEIN KINASE CTR1-LIKE"/>
    <property type="match status" value="1"/>
</dbReference>
<dbReference type="InterPro" id="IPR008271">
    <property type="entry name" value="Ser/Thr_kinase_AS"/>
</dbReference>
<dbReference type="EC" id="2.7.11.1" evidence="2"/>
<dbReference type="EMBL" id="KZ666244">
    <property type="protein sequence ID" value="PPR95579.1"/>
    <property type="molecule type" value="Genomic_DNA"/>
</dbReference>
<dbReference type="InterPro" id="IPR011009">
    <property type="entry name" value="Kinase-like_dom_sf"/>
</dbReference>
<dbReference type="PANTHER" id="PTHR44329">
    <property type="entry name" value="SERINE/THREONINE-PROTEIN KINASE TNNI3K-RELATED"/>
    <property type="match status" value="1"/>
</dbReference>
<dbReference type="Gene3D" id="1.10.510.10">
    <property type="entry name" value="Transferase(Phosphotransferase) domain 1"/>
    <property type="match status" value="1"/>
</dbReference>
<evidence type="ECO:0000256" key="3">
    <source>
        <dbReference type="ARBA" id="ARBA00022527"/>
    </source>
</evidence>
<evidence type="ECO:0000256" key="11">
    <source>
        <dbReference type="PROSITE-ProRule" id="PRU10141"/>
    </source>
</evidence>
<reference evidence="14 15" key="1">
    <citation type="submission" date="2015-01" db="EMBL/GenBank/DDBJ databases">
        <title>Genome of allotetraploid Gossypium barbadense reveals genomic plasticity and fiber elongation in cotton evolution.</title>
        <authorList>
            <person name="Chen X."/>
            <person name="Liu X."/>
            <person name="Zhao B."/>
            <person name="Zheng H."/>
            <person name="Hu Y."/>
            <person name="Lu G."/>
            <person name="Yang C."/>
            <person name="Chen J."/>
            <person name="Shan C."/>
            <person name="Zhang L."/>
            <person name="Zhou Y."/>
            <person name="Wang L."/>
            <person name="Guo W."/>
            <person name="Bai Y."/>
            <person name="Ruan J."/>
            <person name="Shangguan X."/>
            <person name="Mao Y."/>
            <person name="Jiang J."/>
            <person name="Zhu Y."/>
            <person name="Lei J."/>
            <person name="Kang H."/>
            <person name="Chen S."/>
            <person name="He X."/>
            <person name="Wang R."/>
            <person name="Wang Y."/>
            <person name="Chen J."/>
            <person name="Wang L."/>
            <person name="Yu S."/>
            <person name="Wang B."/>
            <person name="Wei J."/>
            <person name="Song S."/>
            <person name="Lu X."/>
            <person name="Gao Z."/>
            <person name="Gu W."/>
            <person name="Deng X."/>
            <person name="Ma D."/>
            <person name="Wang S."/>
            <person name="Liang W."/>
            <person name="Fang L."/>
            <person name="Cai C."/>
            <person name="Zhu X."/>
            <person name="Zhou B."/>
            <person name="Zhang Y."/>
            <person name="Chen Z."/>
            <person name="Xu S."/>
            <person name="Zhu R."/>
            <person name="Wang S."/>
            <person name="Zhang T."/>
            <person name="Zhao G."/>
        </authorList>
    </citation>
    <scope>NUCLEOTIDE SEQUENCE [LARGE SCALE GENOMIC DNA]</scope>
    <source>
        <strain evidence="15">cv. Xinhai21</strain>
        <tissue evidence="14">Leaf</tissue>
    </source>
</reference>
<evidence type="ECO:0000256" key="2">
    <source>
        <dbReference type="ARBA" id="ARBA00012513"/>
    </source>
</evidence>
<dbReference type="GO" id="GO:0004674">
    <property type="term" value="F:protein serine/threonine kinase activity"/>
    <property type="evidence" value="ECO:0007669"/>
    <property type="project" value="UniProtKB-KW"/>
</dbReference>
<comment type="subcellular location">
    <subcellularLocation>
        <location evidence="1">Membrane</location>
    </subcellularLocation>
</comment>
<evidence type="ECO:0000259" key="13">
    <source>
        <dbReference type="PROSITE" id="PS50011"/>
    </source>
</evidence>
<dbReference type="OrthoDB" id="339325at2759"/>
<dbReference type="SMART" id="SM00220">
    <property type="entry name" value="S_TKc"/>
    <property type="match status" value="1"/>
</dbReference>
<evidence type="ECO:0000256" key="12">
    <source>
        <dbReference type="SAM" id="MobiDB-lite"/>
    </source>
</evidence>
<dbReference type="InterPro" id="IPR055164">
    <property type="entry name" value="EDR1/CTR1/ARMC3-like_pept-like"/>
</dbReference>
<keyword evidence="3" id="KW-0723">Serine/threonine-protein kinase</keyword>
<name>A0A2P5WWY9_GOSBA</name>
<comment type="catalytic activity">
    <reaction evidence="9">
        <text>L-threonyl-[protein] + ATP = O-phospho-L-threonyl-[protein] + ADP + H(+)</text>
        <dbReference type="Rhea" id="RHEA:46608"/>
        <dbReference type="Rhea" id="RHEA-COMP:11060"/>
        <dbReference type="Rhea" id="RHEA-COMP:11605"/>
        <dbReference type="ChEBI" id="CHEBI:15378"/>
        <dbReference type="ChEBI" id="CHEBI:30013"/>
        <dbReference type="ChEBI" id="CHEBI:30616"/>
        <dbReference type="ChEBI" id="CHEBI:61977"/>
        <dbReference type="ChEBI" id="CHEBI:456216"/>
        <dbReference type="EC" id="2.7.11.1"/>
    </reaction>
</comment>
<organism evidence="14 15">
    <name type="scientific">Gossypium barbadense</name>
    <name type="common">Sea Island cotton</name>
    <name type="synonym">Hibiscus barbadensis</name>
    <dbReference type="NCBI Taxonomy" id="3634"/>
    <lineage>
        <taxon>Eukaryota</taxon>
        <taxon>Viridiplantae</taxon>
        <taxon>Streptophyta</taxon>
        <taxon>Embryophyta</taxon>
        <taxon>Tracheophyta</taxon>
        <taxon>Spermatophyta</taxon>
        <taxon>Magnoliopsida</taxon>
        <taxon>eudicotyledons</taxon>
        <taxon>Gunneridae</taxon>
        <taxon>Pentapetalae</taxon>
        <taxon>rosids</taxon>
        <taxon>malvids</taxon>
        <taxon>Malvales</taxon>
        <taxon>Malvaceae</taxon>
        <taxon>Malvoideae</taxon>
        <taxon>Gossypium</taxon>
    </lineage>
</organism>
<dbReference type="Proteomes" id="UP000239757">
    <property type="component" value="Unassembled WGS sequence"/>
</dbReference>
<dbReference type="GO" id="GO:0016020">
    <property type="term" value="C:membrane"/>
    <property type="evidence" value="ECO:0007669"/>
    <property type="project" value="UniProtKB-SubCell"/>
</dbReference>
<accession>A0A2P5WWY9</accession>
<keyword evidence="5 11" id="KW-0547">Nucleotide-binding</keyword>
<evidence type="ECO:0000256" key="10">
    <source>
        <dbReference type="ARBA" id="ARBA00048679"/>
    </source>
</evidence>
<dbReference type="InterPro" id="IPR051681">
    <property type="entry name" value="Ser/Thr_Kinases-Pseudokinases"/>
</dbReference>
<keyword evidence="4" id="KW-0808">Transferase</keyword>
<comment type="catalytic activity">
    <reaction evidence="10">
        <text>L-seryl-[protein] + ATP = O-phospho-L-seryl-[protein] + ADP + H(+)</text>
        <dbReference type="Rhea" id="RHEA:17989"/>
        <dbReference type="Rhea" id="RHEA-COMP:9863"/>
        <dbReference type="Rhea" id="RHEA-COMP:11604"/>
        <dbReference type="ChEBI" id="CHEBI:15378"/>
        <dbReference type="ChEBI" id="CHEBI:29999"/>
        <dbReference type="ChEBI" id="CHEBI:30616"/>
        <dbReference type="ChEBI" id="CHEBI:83421"/>
        <dbReference type="ChEBI" id="CHEBI:456216"/>
        <dbReference type="EC" id="2.7.11.1"/>
    </reaction>
</comment>
<dbReference type="FunFam" id="1.10.510.10:FF:000476">
    <property type="entry name" value="PAS domain-containing protein tyrosine kinase family protein"/>
    <property type="match status" value="1"/>
</dbReference>
<dbReference type="GO" id="GO:0005524">
    <property type="term" value="F:ATP binding"/>
    <property type="evidence" value="ECO:0007669"/>
    <property type="project" value="UniProtKB-UniRule"/>
</dbReference>
<dbReference type="AlphaFoldDB" id="A0A2P5WWY9"/>
<dbReference type="Pfam" id="PF14381">
    <property type="entry name" value="EDR1_CTR1_ARMC3_pept"/>
    <property type="match status" value="1"/>
</dbReference>
<sequence>MYGNQSDNTCRLQIQLNGLEPEMMASFNRSWAQQTEESYQLQLALALRVSSLAASAVDSNFLDFNSDANTNRVNGSLSYFDRLPDGIYQVNGMDPYAWTLSADQGEIGLMPSIESLRAIDPHADSSITVVLIDRIRDPSLKELQNWVLKISSSWISTKDAINRLACLVCNQMGGAASSEEDVYRQWKECTEVLKNCSGSIVFPIGSLSVGLCVHRVLLFKILADLVNLPCRITKGCKYCRREYASSCLVQLGPDREYLVDLFEEPGALSQPDSSLNGTSSILVSSPLCHPRFKPVEIATNIKTLAKLYFIDDQSHKHACVDASSDNASNKNEQTGPQPRKAFDRNYFNKNSHFSTLSNNKESSLSPLHQSTLWNIGCDKDLQMLNSSNLLPKAINPTHLIRCPPLPSSVTSHMHKDVYQAFPYSDPMQCTINFKQSDDPVMSFDQEDLNIPWSELVLKERIGAGSFGTVHRAEFRGCEVAVKILMEQDFHIERFREFLREMPDAWKVLNEKLRLNMALDVVGIGLSHQAINGNAGSNGLPFITIPRTTYGARGMNYLHQLKPPIVHRDLKSPNLLVDKNYTVKVCDFGLSRSKANSFLSSKTAAGTPEWMAPELLCNENSNEKSDVYSFGVVLWELMTLQQPWKHLNPPQVVAAVGFKGERLEIPSHVNRVVASLIEQCWAREASERPPFSHVIQCLQQVIQNTASQELHGPSL</sequence>
<feature type="region of interest" description="Disordered" evidence="12">
    <location>
        <begin position="322"/>
        <end position="343"/>
    </location>
</feature>
<dbReference type="InterPro" id="IPR001245">
    <property type="entry name" value="Ser-Thr/Tyr_kinase_cat_dom"/>
</dbReference>
<evidence type="ECO:0000256" key="9">
    <source>
        <dbReference type="ARBA" id="ARBA00047899"/>
    </source>
</evidence>
<dbReference type="SUPFAM" id="SSF56112">
    <property type="entry name" value="Protein kinase-like (PK-like)"/>
    <property type="match status" value="1"/>
</dbReference>
<feature type="compositionally biased region" description="Polar residues" evidence="12">
    <location>
        <begin position="323"/>
        <end position="336"/>
    </location>
</feature>